<reference evidence="1 2" key="1">
    <citation type="submission" date="2018-11" db="EMBL/GenBank/DDBJ databases">
        <authorList>
            <consortium name="Pathogen Informatics"/>
        </authorList>
    </citation>
    <scope>NUCLEOTIDE SEQUENCE [LARGE SCALE GENOMIC DNA]</scope>
</reference>
<protein>
    <submittedName>
        <fullName evidence="1">Uncharacterized protein</fullName>
    </submittedName>
</protein>
<sequence>MLWRTEDDRRLSDREMSASPRRLRRYPRLSFIAANAGGWEVWRYPSRLSTPPERLASLCVVCKVADG</sequence>
<accession>A0A3P7QR30</accession>
<dbReference type="EMBL" id="UYRU01085010">
    <property type="protein sequence ID" value="VDN34272.1"/>
    <property type="molecule type" value="Genomic_DNA"/>
</dbReference>
<evidence type="ECO:0000313" key="1">
    <source>
        <dbReference type="EMBL" id="VDN34272.1"/>
    </source>
</evidence>
<name>A0A3P7QR30_DIBLA</name>
<organism evidence="1 2">
    <name type="scientific">Dibothriocephalus latus</name>
    <name type="common">Fish tapeworm</name>
    <name type="synonym">Diphyllobothrium latum</name>
    <dbReference type="NCBI Taxonomy" id="60516"/>
    <lineage>
        <taxon>Eukaryota</taxon>
        <taxon>Metazoa</taxon>
        <taxon>Spiralia</taxon>
        <taxon>Lophotrochozoa</taxon>
        <taxon>Platyhelminthes</taxon>
        <taxon>Cestoda</taxon>
        <taxon>Eucestoda</taxon>
        <taxon>Diphyllobothriidea</taxon>
        <taxon>Diphyllobothriidae</taxon>
        <taxon>Dibothriocephalus</taxon>
    </lineage>
</organism>
<keyword evidence="2" id="KW-1185">Reference proteome</keyword>
<evidence type="ECO:0000313" key="2">
    <source>
        <dbReference type="Proteomes" id="UP000281553"/>
    </source>
</evidence>
<dbReference type="AlphaFoldDB" id="A0A3P7QR30"/>
<proteinExistence type="predicted"/>
<dbReference type="Proteomes" id="UP000281553">
    <property type="component" value="Unassembled WGS sequence"/>
</dbReference>
<gene>
    <name evidence="1" type="ORF">DILT_LOCUS16472</name>
</gene>